<name>A0A7E4VQS6_PANRE</name>
<keyword evidence="1" id="KW-1185">Reference proteome</keyword>
<evidence type="ECO:0000313" key="2">
    <source>
        <dbReference type="WBParaSite" id="Pan_g23498.t1"/>
    </source>
</evidence>
<protein>
    <submittedName>
        <fullName evidence="2">LAM_G_DOMAIN domain-containing protein</fullName>
    </submittedName>
</protein>
<accession>A0A7E4VQS6</accession>
<reference evidence="2" key="2">
    <citation type="submission" date="2020-10" db="UniProtKB">
        <authorList>
            <consortium name="WormBaseParasite"/>
        </authorList>
    </citation>
    <scope>IDENTIFICATION</scope>
</reference>
<dbReference type="Proteomes" id="UP000492821">
    <property type="component" value="Unassembled WGS sequence"/>
</dbReference>
<dbReference type="WBParaSite" id="Pan_g23498.t1">
    <property type="protein sequence ID" value="Pan_g23498.t1"/>
    <property type="gene ID" value="Pan_g23498"/>
</dbReference>
<sequence>MIHRLAIGIHQLFDKRCYFDSKHVFVAATLICRGGILKALQIDRPDKFGTRIPFVADFTDNVVALDRIGVLTLFNVGTALPCAKVFEVVNGSQVYIGPRFTLNPHLPPRTTTKLKFSEYHAVYLTINEYGVSKFHVQ</sequence>
<evidence type="ECO:0000313" key="1">
    <source>
        <dbReference type="Proteomes" id="UP000492821"/>
    </source>
</evidence>
<organism evidence="1 2">
    <name type="scientific">Panagrellus redivivus</name>
    <name type="common">Microworm</name>
    <dbReference type="NCBI Taxonomy" id="6233"/>
    <lineage>
        <taxon>Eukaryota</taxon>
        <taxon>Metazoa</taxon>
        <taxon>Ecdysozoa</taxon>
        <taxon>Nematoda</taxon>
        <taxon>Chromadorea</taxon>
        <taxon>Rhabditida</taxon>
        <taxon>Tylenchina</taxon>
        <taxon>Panagrolaimomorpha</taxon>
        <taxon>Panagrolaimoidea</taxon>
        <taxon>Panagrolaimidae</taxon>
        <taxon>Panagrellus</taxon>
    </lineage>
</organism>
<reference evidence="1" key="1">
    <citation type="journal article" date="2013" name="Genetics">
        <title>The draft genome and transcriptome of Panagrellus redivivus are shaped by the harsh demands of a free-living lifestyle.</title>
        <authorList>
            <person name="Srinivasan J."/>
            <person name="Dillman A.R."/>
            <person name="Macchietto M.G."/>
            <person name="Heikkinen L."/>
            <person name="Lakso M."/>
            <person name="Fracchia K.M."/>
            <person name="Antoshechkin I."/>
            <person name="Mortazavi A."/>
            <person name="Wong G."/>
            <person name="Sternberg P.W."/>
        </authorList>
    </citation>
    <scope>NUCLEOTIDE SEQUENCE [LARGE SCALE GENOMIC DNA]</scope>
    <source>
        <strain evidence="1">MT8872</strain>
    </source>
</reference>
<dbReference type="AlphaFoldDB" id="A0A7E4VQS6"/>
<proteinExistence type="predicted"/>